<dbReference type="AlphaFoldDB" id="A0A2P6RWG3"/>
<proteinExistence type="predicted"/>
<dbReference type="Proteomes" id="UP000238479">
    <property type="component" value="Chromosome 2"/>
</dbReference>
<dbReference type="EMBL" id="PDCK01000040">
    <property type="protein sequence ID" value="PRQ50765.1"/>
    <property type="molecule type" value="Genomic_DNA"/>
</dbReference>
<reference evidence="1 2" key="1">
    <citation type="journal article" date="2018" name="Nat. Genet.">
        <title>The Rosa genome provides new insights in the design of modern roses.</title>
        <authorList>
            <person name="Bendahmane M."/>
        </authorList>
    </citation>
    <scope>NUCLEOTIDE SEQUENCE [LARGE SCALE GENOMIC DNA]</scope>
    <source>
        <strain evidence="2">cv. Old Blush</strain>
    </source>
</reference>
<name>A0A2P6RWG3_ROSCH</name>
<keyword evidence="2" id="KW-1185">Reference proteome</keyword>
<dbReference type="Gramene" id="PRQ50765">
    <property type="protein sequence ID" value="PRQ50765"/>
    <property type="gene ID" value="RchiOBHm_Chr2g0136871"/>
</dbReference>
<accession>A0A2P6RWG3</accession>
<organism evidence="1 2">
    <name type="scientific">Rosa chinensis</name>
    <name type="common">China rose</name>
    <dbReference type="NCBI Taxonomy" id="74649"/>
    <lineage>
        <taxon>Eukaryota</taxon>
        <taxon>Viridiplantae</taxon>
        <taxon>Streptophyta</taxon>
        <taxon>Embryophyta</taxon>
        <taxon>Tracheophyta</taxon>
        <taxon>Spermatophyta</taxon>
        <taxon>Magnoliopsida</taxon>
        <taxon>eudicotyledons</taxon>
        <taxon>Gunneridae</taxon>
        <taxon>Pentapetalae</taxon>
        <taxon>rosids</taxon>
        <taxon>fabids</taxon>
        <taxon>Rosales</taxon>
        <taxon>Rosaceae</taxon>
        <taxon>Rosoideae</taxon>
        <taxon>Rosoideae incertae sedis</taxon>
        <taxon>Rosa</taxon>
    </lineage>
</organism>
<gene>
    <name evidence="1" type="ORF">RchiOBHm_Chr2g0136871</name>
</gene>
<evidence type="ECO:0000313" key="1">
    <source>
        <dbReference type="EMBL" id="PRQ50765.1"/>
    </source>
</evidence>
<evidence type="ECO:0000313" key="2">
    <source>
        <dbReference type="Proteomes" id="UP000238479"/>
    </source>
</evidence>
<comment type="caution">
    <text evidence="1">The sequence shown here is derived from an EMBL/GenBank/DDBJ whole genome shotgun (WGS) entry which is preliminary data.</text>
</comment>
<protein>
    <submittedName>
        <fullName evidence="1">Uncharacterized protein</fullName>
    </submittedName>
</protein>
<sequence length="54" mass="6426">MYAIHALLYISEENYLLIPRDSANRHTFFTLDHLEKQNERQKKITGVYKSSIND</sequence>